<dbReference type="SMART" id="SM00342">
    <property type="entry name" value="HTH_ARAC"/>
    <property type="match status" value="1"/>
</dbReference>
<dbReference type="SUPFAM" id="SSF55945">
    <property type="entry name" value="TATA-box binding protein-like"/>
    <property type="match status" value="1"/>
</dbReference>
<comment type="cofactor">
    <cofactor evidence="1">
        <name>Zn(2+)</name>
        <dbReference type="ChEBI" id="CHEBI:29105"/>
    </cofactor>
</comment>
<proteinExistence type="predicted"/>
<gene>
    <name evidence="8" type="ORF">ACFFSA_26025</name>
</gene>
<keyword evidence="2" id="KW-0489">Methyltransferase</keyword>
<dbReference type="Gene3D" id="3.30.310.20">
    <property type="entry name" value="DNA-3-methyladenine glycosylase AlkA, N-terminal domain"/>
    <property type="match status" value="1"/>
</dbReference>
<dbReference type="Proteomes" id="UP001589532">
    <property type="component" value="Unassembled WGS sequence"/>
</dbReference>
<dbReference type="Gene3D" id="3.40.10.10">
    <property type="entry name" value="DNA Methylphosphotriester Repair Domain"/>
    <property type="match status" value="1"/>
</dbReference>
<feature type="domain" description="HTH araC/xylS-type" evidence="7">
    <location>
        <begin position="65"/>
        <end position="163"/>
    </location>
</feature>
<evidence type="ECO:0000256" key="2">
    <source>
        <dbReference type="ARBA" id="ARBA00022603"/>
    </source>
</evidence>
<comment type="caution">
    <text evidence="8">The sequence shown here is derived from an EMBL/GenBank/DDBJ whole genome shotgun (WGS) entry which is preliminary data.</text>
</comment>
<protein>
    <submittedName>
        <fullName evidence="8">AlkA N-terminal domain-containing protein</fullName>
    </submittedName>
</protein>
<name>A0ABV5S6E7_9ACTN</name>
<evidence type="ECO:0000313" key="8">
    <source>
        <dbReference type="EMBL" id="MFB9626559.1"/>
    </source>
</evidence>
<dbReference type="InterPro" id="IPR018060">
    <property type="entry name" value="HTH_AraC"/>
</dbReference>
<evidence type="ECO:0000256" key="3">
    <source>
        <dbReference type="ARBA" id="ARBA00023015"/>
    </source>
</evidence>
<evidence type="ECO:0000259" key="7">
    <source>
        <dbReference type="PROSITE" id="PS01124"/>
    </source>
</evidence>
<dbReference type="PANTHER" id="PTHR46796">
    <property type="entry name" value="HTH-TYPE TRANSCRIPTIONAL ACTIVATOR RHAS-RELATED"/>
    <property type="match status" value="1"/>
</dbReference>
<keyword evidence="4" id="KW-0238">DNA-binding</keyword>
<keyword evidence="9" id="KW-1185">Reference proteome</keyword>
<sequence>MTTYSAVVTTGIYCRPGCGAKPLARNTRTYEHPAAAEAAGFRACLRCRPYRVAAPVAAGAPELVCRAWQLIIDGVLDDGTEAALAARMGLSPRHLRRLFVQHMGATPDQLARSRRAHFARRLLDDTDLTVLDVAFASGFGSLRQFNRTMREVFRASPTDLRDRRRRADRLVADGGLVLRLPFVPGYDWAAVREFLGVRAVPGVEEVDGDTYRRTITVEGAPGVLEVSPGGDGHLLLRAHLPYWEGLIHVVGHAGRMLGVDTDHTAGVAALSADPVLGPLVRARPGLAVPVAWNALEAGVRAVLGRGRTPREAADRLGALTHRLGTKVPGLPGGLTHTFPDAAAIARAEVTEEEAALVGALAADVARGHGALDHGTGLDAPATLPYADHDLRHDLAFRLGSREAFPLGDASLRAALAGLGLDPAACHERWRPWRSLAAAHLMAHGDRL</sequence>
<dbReference type="Gene3D" id="1.10.1670.40">
    <property type="match status" value="1"/>
</dbReference>
<dbReference type="InterPro" id="IPR009057">
    <property type="entry name" value="Homeodomain-like_sf"/>
</dbReference>
<keyword evidence="6" id="KW-0804">Transcription</keyword>
<keyword evidence="2" id="KW-0808">Transferase</keyword>
<evidence type="ECO:0000256" key="4">
    <source>
        <dbReference type="ARBA" id="ARBA00023125"/>
    </source>
</evidence>
<dbReference type="SUPFAM" id="SSF48150">
    <property type="entry name" value="DNA-glycosylase"/>
    <property type="match status" value="1"/>
</dbReference>
<evidence type="ECO:0000256" key="5">
    <source>
        <dbReference type="ARBA" id="ARBA00023159"/>
    </source>
</evidence>
<dbReference type="Pfam" id="PF12833">
    <property type="entry name" value="HTH_18"/>
    <property type="match status" value="1"/>
</dbReference>
<dbReference type="InterPro" id="IPR037046">
    <property type="entry name" value="AlkA_N_sf"/>
</dbReference>
<dbReference type="SMART" id="SM01009">
    <property type="entry name" value="AlkA_N"/>
    <property type="match status" value="1"/>
</dbReference>
<dbReference type="RefSeq" id="WP_345000971.1">
    <property type="nucleotide sequence ID" value="NZ_BAAAXV010000009.1"/>
</dbReference>
<keyword evidence="3" id="KW-0805">Transcription regulation</keyword>
<accession>A0ABV5S6E7</accession>
<dbReference type="PROSITE" id="PS01124">
    <property type="entry name" value="HTH_ARAC_FAMILY_2"/>
    <property type="match status" value="1"/>
</dbReference>
<dbReference type="Pfam" id="PF02805">
    <property type="entry name" value="Ada_Zn_binding"/>
    <property type="match status" value="1"/>
</dbReference>
<keyword evidence="5" id="KW-0010">Activator</keyword>
<dbReference type="InterPro" id="IPR004026">
    <property type="entry name" value="Ada_DNA_repair_Zn-bd"/>
</dbReference>
<evidence type="ECO:0000256" key="6">
    <source>
        <dbReference type="ARBA" id="ARBA00023163"/>
    </source>
</evidence>
<organism evidence="8 9">
    <name type="scientific">Nonomuraea helvata</name>
    <dbReference type="NCBI Taxonomy" id="37484"/>
    <lineage>
        <taxon>Bacteria</taxon>
        <taxon>Bacillati</taxon>
        <taxon>Actinomycetota</taxon>
        <taxon>Actinomycetes</taxon>
        <taxon>Streptosporangiales</taxon>
        <taxon>Streptosporangiaceae</taxon>
        <taxon>Nonomuraea</taxon>
    </lineage>
</organism>
<dbReference type="EMBL" id="JBHMBW010000023">
    <property type="protein sequence ID" value="MFB9626559.1"/>
    <property type="molecule type" value="Genomic_DNA"/>
</dbReference>
<dbReference type="InterPro" id="IPR011257">
    <property type="entry name" value="DNA_glycosylase"/>
</dbReference>
<dbReference type="InterPro" id="IPR035451">
    <property type="entry name" value="Ada-like_dom_sf"/>
</dbReference>
<dbReference type="Pfam" id="PF06029">
    <property type="entry name" value="AlkA_N"/>
    <property type="match status" value="1"/>
</dbReference>
<dbReference type="InterPro" id="IPR050204">
    <property type="entry name" value="AraC_XylS_family_regulators"/>
</dbReference>
<dbReference type="PANTHER" id="PTHR46796:SF6">
    <property type="entry name" value="ARAC SUBFAMILY"/>
    <property type="match status" value="1"/>
</dbReference>
<evidence type="ECO:0000313" key="9">
    <source>
        <dbReference type="Proteomes" id="UP001589532"/>
    </source>
</evidence>
<dbReference type="Gene3D" id="1.10.10.60">
    <property type="entry name" value="Homeodomain-like"/>
    <property type="match status" value="1"/>
</dbReference>
<dbReference type="SUPFAM" id="SSF46689">
    <property type="entry name" value="Homeodomain-like"/>
    <property type="match status" value="2"/>
</dbReference>
<dbReference type="SUPFAM" id="SSF57884">
    <property type="entry name" value="Ada DNA repair protein, N-terminal domain (N-Ada 10)"/>
    <property type="match status" value="1"/>
</dbReference>
<reference evidence="8 9" key="1">
    <citation type="submission" date="2024-09" db="EMBL/GenBank/DDBJ databases">
        <authorList>
            <person name="Sun Q."/>
            <person name="Mori K."/>
        </authorList>
    </citation>
    <scope>NUCLEOTIDE SEQUENCE [LARGE SCALE GENOMIC DNA]</scope>
    <source>
        <strain evidence="8 9">JCM 3143</strain>
    </source>
</reference>
<evidence type="ECO:0000256" key="1">
    <source>
        <dbReference type="ARBA" id="ARBA00001947"/>
    </source>
</evidence>
<dbReference type="InterPro" id="IPR010316">
    <property type="entry name" value="AlkA_N"/>
</dbReference>